<dbReference type="InterPro" id="IPR013907">
    <property type="entry name" value="Sds3"/>
</dbReference>
<keyword evidence="5" id="KW-0539">Nucleus</keyword>
<feature type="compositionally biased region" description="Basic and acidic residues" evidence="7">
    <location>
        <begin position="7"/>
        <end position="20"/>
    </location>
</feature>
<evidence type="ECO:0000256" key="3">
    <source>
        <dbReference type="ARBA" id="ARBA00023015"/>
    </source>
</evidence>
<dbReference type="FunFam" id="1.20.5.1500:FF:000002">
    <property type="entry name" value="breast cancer metastasis-suppressor 1-like protein-A"/>
    <property type="match status" value="1"/>
</dbReference>
<evidence type="ECO:0000256" key="1">
    <source>
        <dbReference type="ARBA" id="ARBA00004123"/>
    </source>
</evidence>
<organism evidence="8 9">
    <name type="scientific">Aquatica leii</name>
    <dbReference type="NCBI Taxonomy" id="1421715"/>
    <lineage>
        <taxon>Eukaryota</taxon>
        <taxon>Metazoa</taxon>
        <taxon>Ecdysozoa</taxon>
        <taxon>Arthropoda</taxon>
        <taxon>Hexapoda</taxon>
        <taxon>Insecta</taxon>
        <taxon>Pterygota</taxon>
        <taxon>Neoptera</taxon>
        <taxon>Endopterygota</taxon>
        <taxon>Coleoptera</taxon>
        <taxon>Polyphaga</taxon>
        <taxon>Elateriformia</taxon>
        <taxon>Elateroidea</taxon>
        <taxon>Lampyridae</taxon>
        <taxon>Luciolinae</taxon>
        <taxon>Aquatica</taxon>
    </lineage>
</organism>
<evidence type="ECO:0000256" key="7">
    <source>
        <dbReference type="SAM" id="MobiDB-lite"/>
    </source>
</evidence>
<dbReference type="Proteomes" id="UP001353858">
    <property type="component" value="Unassembled WGS sequence"/>
</dbReference>
<gene>
    <name evidence="8" type="ORF">RN001_002662</name>
</gene>
<dbReference type="PANTHER" id="PTHR21964">
    <property type="entry name" value="BREAST CANCER METASTASIS-SUPPRESSOR 1"/>
    <property type="match status" value="1"/>
</dbReference>
<evidence type="ECO:0000256" key="6">
    <source>
        <dbReference type="ARBA" id="ARBA00038256"/>
    </source>
</evidence>
<feature type="region of interest" description="Disordered" evidence="7">
    <location>
        <begin position="1"/>
        <end position="60"/>
    </location>
</feature>
<evidence type="ECO:0000256" key="2">
    <source>
        <dbReference type="ARBA" id="ARBA00022491"/>
    </source>
</evidence>
<evidence type="ECO:0000256" key="5">
    <source>
        <dbReference type="ARBA" id="ARBA00023242"/>
    </source>
</evidence>
<evidence type="ECO:0008006" key="10">
    <source>
        <dbReference type="Google" id="ProtNLM"/>
    </source>
</evidence>
<feature type="compositionally biased region" description="Basic and acidic residues" evidence="7">
    <location>
        <begin position="110"/>
        <end position="127"/>
    </location>
</feature>
<comment type="caution">
    <text evidence="8">The sequence shown here is derived from an EMBL/GenBank/DDBJ whole genome shotgun (WGS) entry which is preliminary data.</text>
</comment>
<evidence type="ECO:0000313" key="9">
    <source>
        <dbReference type="Proteomes" id="UP001353858"/>
    </source>
</evidence>
<dbReference type="SMART" id="SM01401">
    <property type="entry name" value="Sds3"/>
    <property type="match status" value="1"/>
</dbReference>
<comment type="similarity">
    <text evidence="6">Belongs to the BRMS1 family.</text>
</comment>
<evidence type="ECO:0000313" key="8">
    <source>
        <dbReference type="EMBL" id="KAK4886391.1"/>
    </source>
</evidence>
<sequence length="319" mass="36515">MIATSTPEKDAIAEREKSSDESSEEGDNEMELQGSDTSEQFIQELLDVDENEGFGDLEREPNEGDYVLVEFTAQRKKNIFYIANTMSPMKLQTSTTVGGDDTDGDLSAGESEHSNSSHENDGVHDTSEGDEADSDDSSEMDEDECETRRNECMQNLSDLEHQFTCLREQLYRERIAQVDHQLAEVKGGRSQEYLGPLQELQENMRIRTEVAGILRQLRLANIRNKFDAEEQAAKQNFESEKSLVWDILYEELMNTIRHLEEDRHNSELTWGEGGEWGSRSRSRSRRKAVTVSGPYIVYLLKPQDIMEDWTIIRKALKRS</sequence>
<evidence type="ECO:0000256" key="4">
    <source>
        <dbReference type="ARBA" id="ARBA00023163"/>
    </source>
</evidence>
<dbReference type="EMBL" id="JARPUR010000001">
    <property type="protein sequence ID" value="KAK4886391.1"/>
    <property type="molecule type" value="Genomic_DNA"/>
</dbReference>
<proteinExistence type="inferred from homology"/>
<keyword evidence="2" id="KW-0678">Repressor</keyword>
<protein>
    <recommendedName>
        <fullName evidence="10">Breast cancer metastasis-suppressor 1-like protein</fullName>
    </recommendedName>
</protein>
<dbReference type="GO" id="GO:0005654">
    <property type="term" value="C:nucleoplasm"/>
    <property type="evidence" value="ECO:0007669"/>
    <property type="project" value="UniProtKB-ARBA"/>
</dbReference>
<feature type="region of interest" description="Disordered" evidence="7">
    <location>
        <begin position="91"/>
        <end position="149"/>
    </location>
</feature>
<dbReference type="AlphaFoldDB" id="A0AAN7PMN6"/>
<keyword evidence="9" id="KW-1185">Reference proteome</keyword>
<feature type="compositionally biased region" description="Acidic residues" evidence="7">
    <location>
        <begin position="21"/>
        <end position="30"/>
    </location>
</feature>
<comment type="subcellular location">
    <subcellularLocation>
        <location evidence="1">Nucleus</location>
    </subcellularLocation>
</comment>
<reference evidence="9" key="1">
    <citation type="submission" date="2023-01" db="EMBL/GenBank/DDBJ databases">
        <title>Key to firefly adult light organ development and bioluminescence: homeobox transcription factors regulate luciferase expression and transportation to peroxisome.</title>
        <authorList>
            <person name="Fu X."/>
        </authorList>
    </citation>
    <scope>NUCLEOTIDE SEQUENCE [LARGE SCALE GENOMIC DNA]</scope>
</reference>
<dbReference type="Gene3D" id="1.20.5.1500">
    <property type="match status" value="1"/>
</dbReference>
<accession>A0AAN7PMN6</accession>
<keyword evidence="3" id="KW-0805">Transcription regulation</keyword>
<dbReference type="GO" id="GO:0010468">
    <property type="term" value="P:regulation of gene expression"/>
    <property type="evidence" value="ECO:0007669"/>
    <property type="project" value="UniProtKB-ARBA"/>
</dbReference>
<feature type="compositionally biased region" description="Acidic residues" evidence="7">
    <location>
        <begin position="128"/>
        <end position="145"/>
    </location>
</feature>
<dbReference type="Pfam" id="PF08598">
    <property type="entry name" value="Sds3"/>
    <property type="match status" value="1"/>
</dbReference>
<name>A0AAN7PMN6_9COLE</name>
<feature type="compositionally biased region" description="Acidic residues" evidence="7">
    <location>
        <begin position="46"/>
        <end position="55"/>
    </location>
</feature>
<keyword evidence="4" id="KW-0804">Transcription</keyword>